<dbReference type="InterPro" id="IPR014729">
    <property type="entry name" value="Rossmann-like_a/b/a_fold"/>
</dbReference>
<dbReference type="GO" id="GO:0033290">
    <property type="term" value="C:eukaryotic 48S preinitiation complex"/>
    <property type="evidence" value="ECO:0007669"/>
    <property type="project" value="UniProtKB-UniRule"/>
</dbReference>
<comment type="similarity">
    <text evidence="7">Belongs to the eIF-3 subunit M family.</text>
</comment>
<keyword evidence="1 8" id="KW-0436">Ligase</keyword>
<organism evidence="10 11">
    <name type="scientific">Acrobeloides nanus</name>
    <dbReference type="NCBI Taxonomy" id="290746"/>
    <lineage>
        <taxon>Eukaryota</taxon>
        <taxon>Metazoa</taxon>
        <taxon>Ecdysozoa</taxon>
        <taxon>Nematoda</taxon>
        <taxon>Chromadorea</taxon>
        <taxon>Rhabditida</taxon>
        <taxon>Tylenchina</taxon>
        <taxon>Cephalobomorpha</taxon>
        <taxon>Cephaloboidea</taxon>
        <taxon>Cephalobidae</taxon>
        <taxon>Acrobeloides</taxon>
    </lineage>
</organism>
<dbReference type="InterPro" id="IPR027528">
    <property type="entry name" value="eIF3m"/>
</dbReference>
<keyword evidence="3 8" id="KW-0067">ATP-binding</keyword>
<dbReference type="GO" id="GO:0004831">
    <property type="term" value="F:tyrosine-tRNA ligase activity"/>
    <property type="evidence" value="ECO:0007669"/>
    <property type="project" value="UniProtKB-EC"/>
</dbReference>
<keyword evidence="5 8" id="KW-0030">Aminoacyl-tRNA synthetase</keyword>
<evidence type="ECO:0000313" key="11">
    <source>
        <dbReference type="WBParaSite" id="ACRNAN_scaffold1242.g28880.t1"/>
    </source>
</evidence>
<dbReference type="SUPFAM" id="SSF52374">
    <property type="entry name" value="Nucleotidylyl transferase"/>
    <property type="match status" value="1"/>
</dbReference>
<dbReference type="GO" id="GO:0001732">
    <property type="term" value="P:formation of cytoplasmic translation initiation complex"/>
    <property type="evidence" value="ECO:0007669"/>
    <property type="project" value="UniProtKB-UniRule"/>
</dbReference>
<accession>A0A914CPA7</accession>
<evidence type="ECO:0000256" key="6">
    <source>
        <dbReference type="ARBA" id="ARBA00048248"/>
    </source>
</evidence>
<comment type="subcellular location">
    <subcellularLocation>
        <location evidence="7">Cytoplasm</location>
    </subcellularLocation>
</comment>
<dbReference type="InterPro" id="IPR000717">
    <property type="entry name" value="PCI_dom"/>
</dbReference>
<comment type="subunit">
    <text evidence="7">Component of the eukaryotic translation initiation factor 3 (eIF-3) complex.</text>
</comment>
<dbReference type="PROSITE" id="PS50250">
    <property type="entry name" value="PCI"/>
    <property type="match status" value="1"/>
</dbReference>
<dbReference type="InterPro" id="IPR024088">
    <property type="entry name" value="Tyr-tRNA-ligase_bac-type"/>
</dbReference>
<keyword evidence="7" id="KW-0963">Cytoplasm</keyword>
<keyword evidence="2 8" id="KW-0547">Nucleotide-binding</keyword>
<dbReference type="GO" id="GO:0005829">
    <property type="term" value="C:cytosol"/>
    <property type="evidence" value="ECO:0007669"/>
    <property type="project" value="TreeGrafter"/>
</dbReference>
<evidence type="ECO:0000256" key="4">
    <source>
        <dbReference type="ARBA" id="ARBA00022917"/>
    </source>
</evidence>
<evidence type="ECO:0000256" key="7">
    <source>
        <dbReference type="HAMAP-Rule" id="MF_03012"/>
    </source>
</evidence>
<dbReference type="GO" id="GO:0003743">
    <property type="term" value="F:translation initiation factor activity"/>
    <property type="evidence" value="ECO:0007669"/>
    <property type="project" value="UniProtKB-UniRule"/>
</dbReference>
<reference evidence="11" key="1">
    <citation type="submission" date="2022-11" db="UniProtKB">
        <authorList>
            <consortium name="WormBaseParasite"/>
        </authorList>
    </citation>
    <scope>IDENTIFICATION</scope>
</reference>
<dbReference type="CDD" id="cd00805">
    <property type="entry name" value="TyrRS_core"/>
    <property type="match status" value="1"/>
</dbReference>
<dbReference type="Proteomes" id="UP000887540">
    <property type="component" value="Unplaced"/>
</dbReference>
<dbReference type="FunFam" id="1.10.240.10:FF:000001">
    <property type="entry name" value="Tyrosine--tRNA ligase"/>
    <property type="match status" value="1"/>
</dbReference>
<dbReference type="WBParaSite" id="ACRNAN_scaffold1242.g28880.t1">
    <property type="protein sequence ID" value="ACRNAN_scaffold1242.g28880.t1"/>
    <property type="gene ID" value="ACRNAN_scaffold1242.g28880"/>
</dbReference>
<dbReference type="Gene3D" id="3.40.50.620">
    <property type="entry name" value="HUPs"/>
    <property type="match status" value="1"/>
</dbReference>
<dbReference type="PANTHER" id="PTHR11766:SF0">
    <property type="entry name" value="TYROSINE--TRNA LIGASE, MITOCHONDRIAL"/>
    <property type="match status" value="1"/>
</dbReference>
<evidence type="ECO:0000259" key="9">
    <source>
        <dbReference type="PROSITE" id="PS50250"/>
    </source>
</evidence>
<dbReference type="HAMAP" id="MF_03012">
    <property type="entry name" value="eIF3m"/>
    <property type="match status" value="1"/>
</dbReference>
<evidence type="ECO:0000313" key="10">
    <source>
        <dbReference type="Proteomes" id="UP000887540"/>
    </source>
</evidence>
<evidence type="ECO:0000256" key="1">
    <source>
        <dbReference type="ARBA" id="ARBA00022598"/>
    </source>
</evidence>
<dbReference type="Pfam" id="PF01399">
    <property type="entry name" value="PCI"/>
    <property type="match status" value="1"/>
</dbReference>
<keyword evidence="7" id="KW-0396">Initiation factor</keyword>
<feature type="domain" description="PCI" evidence="9">
    <location>
        <begin position="595"/>
        <end position="758"/>
    </location>
</feature>
<comment type="function">
    <text evidence="7">Component of the eukaryotic translation initiation factor 3 (eIF-3) complex, which is involved in protein synthesis of a specialized repertoire of mRNAs and, together with other initiation factors, stimulates binding of mRNA and methionyl-tRNAi to the 40S ribosome. The eIF-3 complex specifically targets and initiates translation of a subset of mRNAs involved in cell proliferation.</text>
</comment>
<dbReference type="InterPro" id="IPR002307">
    <property type="entry name" value="Tyr-tRNA-ligase"/>
</dbReference>
<keyword evidence="4 7" id="KW-0648">Protein biosynthesis</keyword>
<dbReference type="InterPro" id="IPR002305">
    <property type="entry name" value="aa-tRNA-synth_Ic"/>
</dbReference>
<proteinExistence type="inferred from homology"/>
<sequence>MKRRELISLILPDNFLDSSSKGGYESQQLSNVLYAGFDPTASSFHVGNLLILTSLFRSSLMGCSPIALIGGATALIGDPSGRIKDRPELSREFVTENSECLTKQLQSMWRNLQAVRNVHNDKNLIILNNIEWYNNMSVIEFLRLARCFRISEMLRMGHVKSRLGENQGLSYTEFSYQVLQSYDWYFLSQNYDCYFQLGGSDQLGHIHSGYDYIKRRAYKSAAGICMPLVTNDDGSKLGKSTTSNEASVWLDKKKTSPYAFYQYFRQLHDDIAARLLVYFSLRPFEEIESILEKHNANLGAWIAQTELATELTQLVHGKEGLEMAQRCTNILFRGSLDDFKLLDPIDVEELFGKASTFSLKRDTILTAGDLARKSRTDRVNVENLMKSGAFKVFQRFVFNQQVVKKKLRIQQLIGNKLKEISINEYFKSKFLNEKGASLPAFNQDKLFENVLAIIKASEVLGQLTNEKDVENVLNSLFSLIITFEAGLAQKLVEAFAQVLSSDKFHGQGWQSNAGVAVRILSNLYHTFLQPEIQFTVFKHLLKCSGRARLTNYIDLASNPQKVEAACQQWGLSVSDKREVYRLLHVALIEDQRADAAAEAMTSLLRTYTDADADLAKEDALECVRTAIVDPKSFSFDHLLRLSAVKRLEQTDNVMYNVLKIFSEGRLNDYLKFIAANPSFVKEHLKVGDDVLVRKMQIITLISMAESNNVLPLSQISEELNIKDEEQLEEFLIDAIRINAINGKINDVKKELVITSFQYRTFDRPQWELLQKRLGTLLDNLKDAYSNLKDIHLVEGVES</sequence>
<comment type="similarity">
    <text evidence="8">Belongs to the class-I aminoacyl-tRNA synthetase family.</text>
</comment>
<dbReference type="GO" id="GO:0071541">
    <property type="term" value="C:eukaryotic translation initiation factor 3 complex, eIF3m"/>
    <property type="evidence" value="ECO:0007669"/>
    <property type="project" value="UniProtKB-UniRule"/>
</dbReference>
<dbReference type="NCBIfam" id="TIGR00234">
    <property type="entry name" value="tyrS"/>
    <property type="match status" value="1"/>
</dbReference>
<keyword evidence="10" id="KW-1185">Reference proteome</keyword>
<name>A0A914CPA7_9BILA</name>
<dbReference type="GO" id="GO:0005739">
    <property type="term" value="C:mitochondrion"/>
    <property type="evidence" value="ECO:0007669"/>
    <property type="project" value="TreeGrafter"/>
</dbReference>
<dbReference type="Pfam" id="PF00579">
    <property type="entry name" value="tRNA-synt_1b"/>
    <property type="match status" value="1"/>
</dbReference>
<dbReference type="GO" id="GO:0005524">
    <property type="term" value="F:ATP binding"/>
    <property type="evidence" value="ECO:0007669"/>
    <property type="project" value="UniProtKB-KW"/>
</dbReference>
<evidence type="ECO:0000256" key="3">
    <source>
        <dbReference type="ARBA" id="ARBA00022840"/>
    </source>
</evidence>
<protein>
    <recommendedName>
        <fullName evidence="7">Eukaryotic translation initiation factor 3 subunit M</fullName>
        <shortName evidence="7">eIF3m</shortName>
    </recommendedName>
</protein>
<evidence type="ECO:0000256" key="2">
    <source>
        <dbReference type="ARBA" id="ARBA00022741"/>
    </source>
</evidence>
<dbReference type="PANTHER" id="PTHR11766">
    <property type="entry name" value="TYROSYL-TRNA SYNTHETASE"/>
    <property type="match status" value="1"/>
</dbReference>
<dbReference type="Gene3D" id="1.10.240.10">
    <property type="entry name" value="Tyrosyl-Transfer RNA Synthetase"/>
    <property type="match status" value="1"/>
</dbReference>
<dbReference type="SMART" id="SM00088">
    <property type="entry name" value="PINT"/>
    <property type="match status" value="1"/>
</dbReference>
<dbReference type="AlphaFoldDB" id="A0A914CPA7"/>
<dbReference type="GO" id="GO:0006437">
    <property type="term" value="P:tyrosyl-tRNA aminoacylation"/>
    <property type="evidence" value="ECO:0007669"/>
    <property type="project" value="InterPro"/>
</dbReference>
<comment type="catalytic activity">
    <reaction evidence="6 8">
        <text>tRNA(Tyr) + L-tyrosine + ATP = L-tyrosyl-tRNA(Tyr) + AMP + diphosphate + H(+)</text>
        <dbReference type="Rhea" id="RHEA:10220"/>
        <dbReference type="Rhea" id="RHEA-COMP:9706"/>
        <dbReference type="Rhea" id="RHEA-COMP:9707"/>
        <dbReference type="ChEBI" id="CHEBI:15378"/>
        <dbReference type="ChEBI" id="CHEBI:30616"/>
        <dbReference type="ChEBI" id="CHEBI:33019"/>
        <dbReference type="ChEBI" id="CHEBI:58315"/>
        <dbReference type="ChEBI" id="CHEBI:78442"/>
        <dbReference type="ChEBI" id="CHEBI:78536"/>
        <dbReference type="ChEBI" id="CHEBI:456215"/>
        <dbReference type="EC" id="6.1.1.1"/>
    </reaction>
</comment>
<evidence type="ECO:0000256" key="5">
    <source>
        <dbReference type="ARBA" id="ARBA00023146"/>
    </source>
</evidence>
<dbReference type="GO" id="GO:0016282">
    <property type="term" value="C:eukaryotic 43S preinitiation complex"/>
    <property type="evidence" value="ECO:0007669"/>
    <property type="project" value="UniProtKB-UniRule"/>
</dbReference>
<dbReference type="PRINTS" id="PR01040">
    <property type="entry name" value="TRNASYNTHTYR"/>
</dbReference>
<evidence type="ECO:0000256" key="8">
    <source>
        <dbReference type="RuleBase" id="RU361234"/>
    </source>
</evidence>